<dbReference type="InterPro" id="IPR052667">
    <property type="entry name" value="E3_ubiquitin-ligase_RING"/>
</dbReference>
<feature type="transmembrane region" description="Helical" evidence="5">
    <location>
        <begin position="12"/>
        <end position="34"/>
    </location>
</feature>
<keyword evidence="1" id="KW-0479">Metal-binding</keyword>
<dbReference type="CTD" id="13188159"/>
<dbReference type="PhylomeDB" id="C3JXE7"/>
<dbReference type="InParanoid" id="C3JXE7"/>
<dbReference type="eggNOG" id="KOG4185">
    <property type="taxonomic scope" value="Eukaryota"/>
</dbReference>
<dbReference type="AGR" id="WB:WBGene00189955"/>
<dbReference type="SMART" id="SM00184">
    <property type="entry name" value="RING"/>
    <property type="match status" value="1"/>
</dbReference>
<dbReference type="PANTHER" id="PTHR47156:SF5">
    <property type="entry name" value="RING-TYPE DOMAIN-CONTAINING PROTEIN"/>
    <property type="match status" value="1"/>
</dbReference>
<proteinExistence type="predicted"/>
<keyword evidence="5" id="KW-1133">Transmembrane helix</keyword>
<dbReference type="AlphaFoldDB" id="C3JXE7"/>
<dbReference type="WormBase" id="F40G9.19">
    <property type="protein sequence ID" value="CE43723"/>
    <property type="gene ID" value="WBGene00189955"/>
</dbReference>
<dbReference type="PROSITE" id="PS50089">
    <property type="entry name" value="ZF_RING_2"/>
    <property type="match status" value="1"/>
</dbReference>
<evidence type="ECO:0000256" key="2">
    <source>
        <dbReference type="ARBA" id="ARBA00022771"/>
    </source>
</evidence>
<sequence length="122" mass="13885">MTPSAVGNIIFWVFLYFIIGCFALTYLIALYLYLRWFFRRSSKMPKCGNCGLKYKPTGNMAPRVLNCGHSCCGGCIKKLVGQMTWAGIIYCPFCTRSSLLNNKKWKSLVPINYSTICDILKK</sequence>
<dbReference type="InterPro" id="IPR018957">
    <property type="entry name" value="Znf_C3HC4_RING-type"/>
</dbReference>
<evidence type="ECO:0000256" key="4">
    <source>
        <dbReference type="PROSITE-ProRule" id="PRU00175"/>
    </source>
</evidence>
<keyword evidence="3" id="KW-0862">Zinc</keyword>
<reference evidence="7 8" key="1">
    <citation type="journal article" date="1998" name="Science">
        <title>Genome sequence of the nematode C. elegans: a platform for investigating biology.</title>
        <authorList>
            <consortium name="The C. elegans sequencing consortium"/>
            <person name="Sulson J.E."/>
            <person name="Waterston R."/>
        </authorList>
    </citation>
    <scope>NUCLEOTIDE SEQUENCE [LARGE SCALE GENOMIC DNA]</scope>
    <source>
        <strain evidence="7 8">Bristol N2</strain>
    </source>
</reference>
<keyword evidence="5" id="KW-0472">Membrane</keyword>
<evidence type="ECO:0000256" key="5">
    <source>
        <dbReference type="SAM" id="Phobius"/>
    </source>
</evidence>
<dbReference type="GeneID" id="13188159"/>
<protein>
    <submittedName>
        <fullName evidence="7">RING-type domain-containing protein</fullName>
    </submittedName>
</protein>
<dbReference type="HOGENOM" id="CLU_2028789_0_0_1"/>
<dbReference type="Bgee" id="WBGene00189955">
    <property type="expression patterns" value="Expressed in embryo"/>
</dbReference>
<gene>
    <name evidence="7" type="ORF">CELE_F40G9.19</name>
    <name evidence="7 9" type="ORF">F40G9.19</name>
</gene>
<dbReference type="Pfam" id="PF00097">
    <property type="entry name" value="zf-C3HC4"/>
    <property type="match status" value="1"/>
</dbReference>
<evidence type="ECO:0000313" key="9">
    <source>
        <dbReference type="WormBase" id="F40G9.19"/>
    </source>
</evidence>
<dbReference type="RefSeq" id="NP_001254830.1">
    <property type="nucleotide sequence ID" value="NM_001267901.1"/>
</dbReference>
<evidence type="ECO:0000313" key="7">
    <source>
        <dbReference type="EMBL" id="CCD70943.1"/>
    </source>
</evidence>
<dbReference type="OrthoDB" id="5874122at2759"/>
<dbReference type="EMBL" id="BX284603">
    <property type="protein sequence ID" value="CCD70943.1"/>
    <property type="molecule type" value="Genomic_DNA"/>
</dbReference>
<name>C3JXE7_CAEEL</name>
<dbReference type="KEGG" id="cel:CELE_F40G9.19"/>
<dbReference type="SUPFAM" id="SSF57850">
    <property type="entry name" value="RING/U-box"/>
    <property type="match status" value="1"/>
</dbReference>
<dbReference type="PANTHER" id="PTHR47156">
    <property type="entry name" value="PROTEIN CBG20824"/>
    <property type="match status" value="1"/>
</dbReference>
<evidence type="ECO:0000256" key="3">
    <source>
        <dbReference type="ARBA" id="ARBA00022833"/>
    </source>
</evidence>
<evidence type="ECO:0000256" key="1">
    <source>
        <dbReference type="ARBA" id="ARBA00022723"/>
    </source>
</evidence>
<keyword evidence="8" id="KW-1185">Reference proteome</keyword>
<dbReference type="InterPro" id="IPR001841">
    <property type="entry name" value="Znf_RING"/>
</dbReference>
<feature type="domain" description="RING-type" evidence="6">
    <location>
        <begin position="47"/>
        <end position="95"/>
    </location>
</feature>
<dbReference type="InterPro" id="IPR013083">
    <property type="entry name" value="Znf_RING/FYVE/PHD"/>
</dbReference>
<dbReference type="Gene3D" id="3.30.40.10">
    <property type="entry name" value="Zinc/RING finger domain, C3HC4 (zinc finger)"/>
    <property type="match status" value="1"/>
</dbReference>
<organism evidence="7 8">
    <name type="scientific">Caenorhabditis elegans</name>
    <dbReference type="NCBI Taxonomy" id="6239"/>
    <lineage>
        <taxon>Eukaryota</taxon>
        <taxon>Metazoa</taxon>
        <taxon>Ecdysozoa</taxon>
        <taxon>Nematoda</taxon>
        <taxon>Chromadorea</taxon>
        <taxon>Rhabditida</taxon>
        <taxon>Rhabditina</taxon>
        <taxon>Rhabditomorpha</taxon>
        <taxon>Rhabditoidea</taxon>
        <taxon>Rhabditidae</taxon>
        <taxon>Peloderinae</taxon>
        <taxon>Caenorhabditis</taxon>
    </lineage>
</organism>
<dbReference type="Proteomes" id="UP000001940">
    <property type="component" value="Chromosome III"/>
</dbReference>
<accession>C3JXE7</accession>
<evidence type="ECO:0000259" key="6">
    <source>
        <dbReference type="PROSITE" id="PS50089"/>
    </source>
</evidence>
<dbReference type="PaxDb" id="6239-F40G9.19"/>
<dbReference type="GO" id="GO:0008270">
    <property type="term" value="F:zinc ion binding"/>
    <property type="evidence" value="ECO:0007669"/>
    <property type="project" value="UniProtKB-KW"/>
</dbReference>
<keyword evidence="2 4" id="KW-0863">Zinc-finger</keyword>
<evidence type="ECO:0000313" key="8">
    <source>
        <dbReference type="Proteomes" id="UP000001940"/>
    </source>
</evidence>
<keyword evidence="5" id="KW-0812">Transmembrane</keyword>